<protein>
    <recommendedName>
        <fullName evidence="4">CxC5 like cysteine cluster associated with KDZ domain-containing protein</fullName>
    </recommendedName>
</protein>
<dbReference type="EMBL" id="KQ086418">
    <property type="protein sequence ID" value="KLO04850.1"/>
    <property type="molecule type" value="Genomic_DNA"/>
</dbReference>
<feature type="non-terminal residue" evidence="2">
    <location>
        <position position="97"/>
    </location>
</feature>
<evidence type="ECO:0000313" key="3">
    <source>
        <dbReference type="Proteomes" id="UP000053477"/>
    </source>
</evidence>
<dbReference type="AlphaFoldDB" id="A0A0H2QZ43"/>
<evidence type="ECO:0000256" key="1">
    <source>
        <dbReference type="SAM" id="SignalP"/>
    </source>
</evidence>
<sequence length="97" mass="10644">MAPVLLVPMIIVMALAAFHRVSHSGCNSTLKALKDGLRLSFTLDGTEMNARKTTLLEAFPVDLRTVKNRFRLDADTTTYAACPDCDEIFAPTMKNGI</sequence>
<gene>
    <name evidence="2" type="ORF">SCHPADRAFT_840120</name>
</gene>
<dbReference type="Proteomes" id="UP000053477">
    <property type="component" value="Unassembled WGS sequence"/>
</dbReference>
<evidence type="ECO:0008006" key="4">
    <source>
        <dbReference type="Google" id="ProtNLM"/>
    </source>
</evidence>
<evidence type="ECO:0000313" key="2">
    <source>
        <dbReference type="EMBL" id="KLO04850.1"/>
    </source>
</evidence>
<keyword evidence="1" id="KW-0732">Signal</keyword>
<proteinExistence type="predicted"/>
<dbReference type="STRING" id="27342.A0A0H2QZ43"/>
<organism evidence="2 3">
    <name type="scientific">Schizopora paradoxa</name>
    <dbReference type="NCBI Taxonomy" id="27342"/>
    <lineage>
        <taxon>Eukaryota</taxon>
        <taxon>Fungi</taxon>
        <taxon>Dikarya</taxon>
        <taxon>Basidiomycota</taxon>
        <taxon>Agaricomycotina</taxon>
        <taxon>Agaricomycetes</taxon>
        <taxon>Hymenochaetales</taxon>
        <taxon>Schizoporaceae</taxon>
        <taxon>Schizopora</taxon>
    </lineage>
</organism>
<reference evidence="2 3" key="1">
    <citation type="submission" date="2015-04" db="EMBL/GenBank/DDBJ databases">
        <title>Complete genome sequence of Schizopora paradoxa KUC8140, a cosmopolitan wood degrader in East Asia.</title>
        <authorList>
            <consortium name="DOE Joint Genome Institute"/>
            <person name="Min B."/>
            <person name="Park H."/>
            <person name="Jang Y."/>
            <person name="Kim J.-J."/>
            <person name="Kim K.H."/>
            <person name="Pangilinan J."/>
            <person name="Lipzen A."/>
            <person name="Riley R."/>
            <person name="Grigoriev I.V."/>
            <person name="Spatafora J.W."/>
            <person name="Choi I.-G."/>
        </authorList>
    </citation>
    <scope>NUCLEOTIDE SEQUENCE [LARGE SCALE GENOMIC DNA]</scope>
    <source>
        <strain evidence="2 3">KUC8140</strain>
    </source>
</reference>
<name>A0A0H2QZ43_9AGAM</name>
<keyword evidence="3" id="KW-1185">Reference proteome</keyword>
<dbReference type="InParanoid" id="A0A0H2QZ43"/>
<feature type="signal peptide" evidence="1">
    <location>
        <begin position="1"/>
        <end position="16"/>
    </location>
</feature>
<feature type="chain" id="PRO_5005201203" description="CxC5 like cysteine cluster associated with KDZ domain-containing protein" evidence="1">
    <location>
        <begin position="17"/>
        <end position="97"/>
    </location>
</feature>
<accession>A0A0H2QZ43</accession>
<dbReference type="OrthoDB" id="2657344at2759"/>